<evidence type="ECO:0008006" key="3">
    <source>
        <dbReference type="Google" id="ProtNLM"/>
    </source>
</evidence>
<accession>X1NY16</accession>
<gene>
    <name evidence="2" type="ORF">S06H3_40138</name>
</gene>
<evidence type="ECO:0000313" key="2">
    <source>
        <dbReference type="EMBL" id="GAI35111.1"/>
    </source>
</evidence>
<reference evidence="2" key="1">
    <citation type="journal article" date="2014" name="Front. Microbiol.">
        <title>High frequency of phylogenetically diverse reductive dehalogenase-homologous genes in deep subseafloor sedimentary metagenomes.</title>
        <authorList>
            <person name="Kawai M."/>
            <person name="Futagami T."/>
            <person name="Toyoda A."/>
            <person name="Takaki Y."/>
            <person name="Nishi S."/>
            <person name="Hori S."/>
            <person name="Arai W."/>
            <person name="Tsubouchi T."/>
            <person name="Morono Y."/>
            <person name="Uchiyama I."/>
            <person name="Ito T."/>
            <person name="Fujiyama A."/>
            <person name="Inagaki F."/>
            <person name="Takami H."/>
        </authorList>
    </citation>
    <scope>NUCLEOTIDE SEQUENCE</scope>
    <source>
        <strain evidence="2">Expedition CK06-06</strain>
    </source>
</reference>
<protein>
    <recommendedName>
        <fullName evidence="3">Collagen-like protein</fullName>
    </recommendedName>
</protein>
<dbReference type="AlphaFoldDB" id="X1NY16"/>
<feature type="region of interest" description="Disordered" evidence="1">
    <location>
        <begin position="1"/>
        <end position="27"/>
    </location>
</feature>
<dbReference type="EMBL" id="BARV01024610">
    <property type="protein sequence ID" value="GAI35111.1"/>
    <property type="molecule type" value="Genomic_DNA"/>
</dbReference>
<feature type="non-terminal residue" evidence="2">
    <location>
        <position position="1"/>
    </location>
</feature>
<proteinExistence type="predicted"/>
<organism evidence="2">
    <name type="scientific">marine sediment metagenome</name>
    <dbReference type="NCBI Taxonomy" id="412755"/>
    <lineage>
        <taxon>unclassified sequences</taxon>
        <taxon>metagenomes</taxon>
        <taxon>ecological metagenomes</taxon>
    </lineage>
</organism>
<sequence length="104" mass="11580">DTFNGPTGPEGPQGPQGNPGNDTEFTILEGILPPGDPVFWSFEPGIALERCIISVRLSAGIRNTPAWFEPAWFFERDIIYIINDDDTATGDEFRIIIASKSYYR</sequence>
<name>X1NY16_9ZZZZ</name>
<comment type="caution">
    <text evidence="2">The sequence shown here is derived from an EMBL/GenBank/DDBJ whole genome shotgun (WGS) entry which is preliminary data.</text>
</comment>
<evidence type="ECO:0000256" key="1">
    <source>
        <dbReference type="SAM" id="MobiDB-lite"/>
    </source>
</evidence>